<evidence type="ECO:0000313" key="2">
    <source>
        <dbReference type="EMBL" id="KAG0720750.1"/>
    </source>
</evidence>
<keyword evidence="3" id="KW-1185">Reference proteome</keyword>
<dbReference type="Proteomes" id="UP000770661">
    <property type="component" value="Unassembled WGS sequence"/>
</dbReference>
<proteinExistence type="predicted"/>
<accession>A0A8J5CUX4</accession>
<feature type="region of interest" description="Disordered" evidence="1">
    <location>
        <begin position="75"/>
        <end position="108"/>
    </location>
</feature>
<reference evidence="2" key="1">
    <citation type="submission" date="2020-07" db="EMBL/GenBank/DDBJ databases">
        <title>The High-quality genome of the commercially important snow crab, Chionoecetes opilio.</title>
        <authorList>
            <person name="Jeong J.-H."/>
            <person name="Ryu S."/>
        </authorList>
    </citation>
    <scope>NUCLEOTIDE SEQUENCE</scope>
    <source>
        <strain evidence="2">MADBK_172401_WGS</strain>
        <tissue evidence="2">Digestive gland</tissue>
    </source>
</reference>
<comment type="caution">
    <text evidence="2">The sequence shown here is derived from an EMBL/GenBank/DDBJ whole genome shotgun (WGS) entry which is preliminary data.</text>
</comment>
<protein>
    <submittedName>
        <fullName evidence="2">Uncharacterized protein</fullName>
    </submittedName>
</protein>
<sequence>MSLFASLLRTLRPCPVSLPSCVTCGAGRVTLRITQTTLYYALLTSKGHVTGRGSYAYCQTSDAFLPHLASLLPRPGAAKSAPSTPQTEQRIVPRTLPRHDTFIAPGVSPALTTSPNFRPMKLKTTSFSKTNR</sequence>
<evidence type="ECO:0000313" key="3">
    <source>
        <dbReference type="Proteomes" id="UP000770661"/>
    </source>
</evidence>
<evidence type="ECO:0000256" key="1">
    <source>
        <dbReference type="SAM" id="MobiDB-lite"/>
    </source>
</evidence>
<gene>
    <name evidence="2" type="ORF">GWK47_047850</name>
</gene>
<organism evidence="2 3">
    <name type="scientific">Chionoecetes opilio</name>
    <name type="common">Atlantic snow crab</name>
    <name type="synonym">Cancer opilio</name>
    <dbReference type="NCBI Taxonomy" id="41210"/>
    <lineage>
        <taxon>Eukaryota</taxon>
        <taxon>Metazoa</taxon>
        <taxon>Ecdysozoa</taxon>
        <taxon>Arthropoda</taxon>
        <taxon>Crustacea</taxon>
        <taxon>Multicrustacea</taxon>
        <taxon>Malacostraca</taxon>
        <taxon>Eumalacostraca</taxon>
        <taxon>Eucarida</taxon>
        <taxon>Decapoda</taxon>
        <taxon>Pleocyemata</taxon>
        <taxon>Brachyura</taxon>
        <taxon>Eubrachyura</taxon>
        <taxon>Majoidea</taxon>
        <taxon>Majidae</taxon>
        <taxon>Chionoecetes</taxon>
    </lineage>
</organism>
<name>A0A8J5CUX4_CHIOP</name>
<dbReference type="EMBL" id="JACEEZ010012340">
    <property type="protein sequence ID" value="KAG0720750.1"/>
    <property type="molecule type" value="Genomic_DNA"/>
</dbReference>
<dbReference type="AlphaFoldDB" id="A0A8J5CUX4"/>